<feature type="compositionally biased region" description="Low complexity" evidence="1">
    <location>
        <begin position="548"/>
        <end position="567"/>
    </location>
</feature>
<feature type="compositionally biased region" description="Basic and acidic residues" evidence="1">
    <location>
        <begin position="367"/>
        <end position="376"/>
    </location>
</feature>
<feature type="compositionally biased region" description="Polar residues" evidence="1">
    <location>
        <begin position="482"/>
        <end position="495"/>
    </location>
</feature>
<evidence type="ECO:0000313" key="3">
    <source>
        <dbReference type="Proteomes" id="UP001383192"/>
    </source>
</evidence>
<evidence type="ECO:0000313" key="2">
    <source>
        <dbReference type="EMBL" id="KAK7043007.1"/>
    </source>
</evidence>
<feature type="compositionally biased region" description="Low complexity" evidence="1">
    <location>
        <begin position="441"/>
        <end position="481"/>
    </location>
</feature>
<feature type="compositionally biased region" description="Basic and acidic residues" evidence="1">
    <location>
        <begin position="415"/>
        <end position="426"/>
    </location>
</feature>
<accession>A0AAW0CWI9</accession>
<name>A0AAW0CWI9_9AGAR</name>
<dbReference type="GO" id="GO:0005737">
    <property type="term" value="C:cytoplasm"/>
    <property type="evidence" value="ECO:0007669"/>
    <property type="project" value="TreeGrafter"/>
</dbReference>
<dbReference type="InterPro" id="IPR015943">
    <property type="entry name" value="WD40/YVTN_repeat-like_dom_sf"/>
</dbReference>
<proteinExistence type="predicted"/>
<dbReference type="Gene3D" id="2.130.10.10">
    <property type="entry name" value="YVTN repeat-like/Quinoprotein amine dehydrogenase"/>
    <property type="match status" value="1"/>
</dbReference>
<evidence type="ECO:0008006" key="4">
    <source>
        <dbReference type="Google" id="ProtNLM"/>
    </source>
</evidence>
<dbReference type="InterPro" id="IPR036322">
    <property type="entry name" value="WD40_repeat_dom_sf"/>
</dbReference>
<feature type="compositionally biased region" description="Polar residues" evidence="1">
    <location>
        <begin position="718"/>
        <end position="729"/>
    </location>
</feature>
<evidence type="ECO:0000256" key="1">
    <source>
        <dbReference type="SAM" id="MobiDB-lite"/>
    </source>
</evidence>
<comment type="caution">
    <text evidence="2">The sequence shown here is derived from an EMBL/GenBank/DDBJ whole genome shotgun (WGS) entry which is preliminary data.</text>
</comment>
<dbReference type="GO" id="GO:0036064">
    <property type="term" value="C:ciliary basal body"/>
    <property type="evidence" value="ECO:0007669"/>
    <property type="project" value="TreeGrafter"/>
</dbReference>
<dbReference type="AlphaFoldDB" id="A0AAW0CWI9"/>
<feature type="compositionally biased region" description="Polar residues" evidence="1">
    <location>
        <begin position="324"/>
        <end position="359"/>
    </location>
</feature>
<feature type="compositionally biased region" description="Low complexity" evidence="1">
    <location>
        <begin position="577"/>
        <end position="586"/>
    </location>
</feature>
<dbReference type="GO" id="GO:0000278">
    <property type="term" value="P:mitotic cell cycle"/>
    <property type="evidence" value="ECO:0007669"/>
    <property type="project" value="TreeGrafter"/>
</dbReference>
<dbReference type="GO" id="GO:0005814">
    <property type="term" value="C:centriole"/>
    <property type="evidence" value="ECO:0007669"/>
    <property type="project" value="TreeGrafter"/>
</dbReference>
<dbReference type="GO" id="GO:0043015">
    <property type="term" value="F:gamma-tubulin binding"/>
    <property type="evidence" value="ECO:0007669"/>
    <property type="project" value="TreeGrafter"/>
</dbReference>
<dbReference type="SUPFAM" id="SSF50978">
    <property type="entry name" value="WD40 repeat-like"/>
    <property type="match status" value="1"/>
</dbReference>
<dbReference type="GO" id="GO:0007020">
    <property type="term" value="P:microtubule nucleation"/>
    <property type="evidence" value="ECO:0007669"/>
    <property type="project" value="TreeGrafter"/>
</dbReference>
<dbReference type="PANTHER" id="PTHR44414:SF1">
    <property type="entry name" value="PROTEIN NEDD1"/>
    <property type="match status" value="1"/>
</dbReference>
<gene>
    <name evidence="2" type="ORF">VNI00_008745</name>
</gene>
<feature type="compositionally biased region" description="Polar residues" evidence="1">
    <location>
        <begin position="429"/>
        <end position="440"/>
    </location>
</feature>
<dbReference type="Proteomes" id="UP001383192">
    <property type="component" value="Unassembled WGS sequence"/>
</dbReference>
<dbReference type="PANTHER" id="PTHR44414">
    <property type="entry name" value="PROTEIN NEDD1"/>
    <property type="match status" value="1"/>
</dbReference>
<reference evidence="2 3" key="1">
    <citation type="submission" date="2024-01" db="EMBL/GenBank/DDBJ databases">
        <title>A draft genome for a cacao thread blight-causing isolate of Paramarasmius palmivorus.</title>
        <authorList>
            <person name="Baruah I.K."/>
            <person name="Bukari Y."/>
            <person name="Amoako-Attah I."/>
            <person name="Meinhardt L.W."/>
            <person name="Bailey B.A."/>
            <person name="Cohen S.P."/>
        </authorList>
    </citation>
    <scope>NUCLEOTIDE SEQUENCE [LARGE SCALE GENOMIC DNA]</scope>
    <source>
        <strain evidence="2 3">GH-12</strain>
    </source>
</reference>
<sequence>MLAVVTTNSISAVEPKTLKQLPSSVPSSSQLESPAISACWSTDSASLYLASQYSIYKHHLSSKTSTEIHSVSEIISHVVAKDKSTLIFSAGNTIHSLESITTTPKPSSQTYTSHKSTINSLSLSCDNTLLLSTTSAAVHIHNLTHNSTSPTTILRGLPSSHIRTAVFHPYVRTRALVGAGNQLLLCDTTRPSTPLKTFTITASEGGGEIVAIACSTFSKTLVAVALGGVAAGTIGLVDLDKEKGLFRTINTKVPVSTLSFSPEGSSIYAGTETGRLLVLNLRTLDEPPTSVDIEGSNDERVVAICLQKKTKSDSAQPSPARKASTMTSPATTRRIVSTSKPVTPSRGTRVVSSMRSATNVAKPGNKTTREETESKRNLTVGPTAIGKKVFSPLRSPLANSSNRKAEEDANGDEEFSVKLETLDTIRRPATQTSPSVSRKASTLTVSSRPTTRTRTISTTSSISKVSVAAPTVSPKPSTSSPRGTISGVTAPSTRTRALGESVSTAAVARPSGSRALSSRSRTKTGEEKTPSVPPVPPLPKDVDRQVTGRKASSSRTASGSTTTGADTARPRERTRTRTQSSRGTKTPSPDLPGIDHEVGLVTPAAKLGSKGLAMRALGLGTPGISLEKGKGKAKSVEFFEEEEAEGGAQLVAESDEEVEDLIIPEDPDQIMEDHRDEYANDLSMQISPARRRGVQSNPSDYNNIFSTLPISPPRPSGLGSQPSHHPQSPQNLLRTIVHSVLSDFHLQTHREMTNLHLDLVRMGRGWRKDVREVVREEMEGVMEGMMKDMREDVIREIREAGGSIGNSWKTSGDLMELREENKRLREENEKLRKVIIGQVTS</sequence>
<protein>
    <recommendedName>
        <fullName evidence="4">WD40 repeat-like protein</fullName>
    </recommendedName>
</protein>
<keyword evidence="3" id="KW-1185">Reference proteome</keyword>
<dbReference type="GO" id="GO:0000922">
    <property type="term" value="C:spindle pole"/>
    <property type="evidence" value="ECO:0007669"/>
    <property type="project" value="TreeGrafter"/>
</dbReference>
<feature type="region of interest" description="Disordered" evidence="1">
    <location>
        <begin position="309"/>
        <end position="596"/>
    </location>
</feature>
<dbReference type="EMBL" id="JAYKXP010000030">
    <property type="protein sequence ID" value="KAK7043007.1"/>
    <property type="molecule type" value="Genomic_DNA"/>
</dbReference>
<organism evidence="2 3">
    <name type="scientific">Paramarasmius palmivorus</name>
    <dbReference type="NCBI Taxonomy" id="297713"/>
    <lineage>
        <taxon>Eukaryota</taxon>
        <taxon>Fungi</taxon>
        <taxon>Dikarya</taxon>
        <taxon>Basidiomycota</taxon>
        <taxon>Agaricomycotina</taxon>
        <taxon>Agaricomycetes</taxon>
        <taxon>Agaricomycetidae</taxon>
        <taxon>Agaricales</taxon>
        <taxon>Marasmiineae</taxon>
        <taxon>Marasmiaceae</taxon>
        <taxon>Paramarasmius</taxon>
    </lineage>
</organism>
<dbReference type="InterPro" id="IPR052818">
    <property type="entry name" value="NEDD1_Spindle_Assembly"/>
</dbReference>
<feature type="region of interest" description="Disordered" evidence="1">
    <location>
        <begin position="706"/>
        <end position="729"/>
    </location>
</feature>